<comment type="caution">
    <text evidence="1">The sequence shown here is derived from an EMBL/GenBank/DDBJ whole genome shotgun (WGS) entry which is preliminary data.</text>
</comment>
<gene>
    <name evidence="1" type="ORF">NQ315_012394</name>
</gene>
<sequence>MGCHTSELTFNMFARGHLSSVTDSVQMDVSTVSRIVVRVSNAIARLSQIYIQMPDHNQVVKEQTKFYRIARFPRIIGVVDGTHVRIQSPGKFTQPLLNPADYAQQLYNRPSLICTRNCIERAIETVLTIIISTAVLQNIAIEMNEPEPPPENRINVNELNYLINMGQI</sequence>
<keyword evidence="2" id="KW-1185">Reference proteome</keyword>
<evidence type="ECO:0000313" key="1">
    <source>
        <dbReference type="EMBL" id="KAJ8915513.1"/>
    </source>
</evidence>
<dbReference type="Proteomes" id="UP001159042">
    <property type="component" value="Unassembled WGS sequence"/>
</dbReference>
<accession>A0AAV8VMK3</accession>
<organism evidence="1 2">
    <name type="scientific">Exocentrus adspersus</name>
    <dbReference type="NCBI Taxonomy" id="1586481"/>
    <lineage>
        <taxon>Eukaryota</taxon>
        <taxon>Metazoa</taxon>
        <taxon>Ecdysozoa</taxon>
        <taxon>Arthropoda</taxon>
        <taxon>Hexapoda</taxon>
        <taxon>Insecta</taxon>
        <taxon>Pterygota</taxon>
        <taxon>Neoptera</taxon>
        <taxon>Endopterygota</taxon>
        <taxon>Coleoptera</taxon>
        <taxon>Polyphaga</taxon>
        <taxon>Cucujiformia</taxon>
        <taxon>Chrysomeloidea</taxon>
        <taxon>Cerambycidae</taxon>
        <taxon>Lamiinae</taxon>
        <taxon>Acanthocinini</taxon>
        <taxon>Exocentrus</taxon>
    </lineage>
</organism>
<proteinExistence type="predicted"/>
<protein>
    <recommendedName>
        <fullName evidence="3">Nuclease HARBI1</fullName>
    </recommendedName>
</protein>
<dbReference type="EMBL" id="JANEYG010000052">
    <property type="protein sequence ID" value="KAJ8915513.1"/>
    <property type="molecule type" value="Genomic_DNA"/>
</dbReference>
<evidence type="ECO:0008006" key="3">
    <source>
        <dbReference type="Google" id="ProtNLM"/>
    </source>
</evidence>
<dbReference type="AlphaFoldDB" id="A0AAV8VMK3"/>
<evidence type="ECO:0000313" key="2">
    <source>
        <dbReference type="Proteomes" id="UP001159042"/>
    </source>
</evidence>
<reference evidence="1 2" key="1">
    <citation type="journal article" date="2023" name="Insect Mol. Biol.">
        <title>Genome sequencing provides insights into the evolution of gene families encoding plant cell wall-degrading enzymes in longhorned beetles.</title>
        <authorList>
            <person name="Shin N.R."/>
            <person name="Okamura Y."/>
            <person name="Kirsch R."/>
            <person name="Pauchet Y."/>
        </authorList>
    </citation>
    <scope>NUCLEOTIDE SEQUENCE [LARGE SCALE GENOMIC DNA]</scope>
    <source>
        <strain evidence="1">EAD_L_NR</strain>
    </source>
</reference>
<name>A0AAV8VMK3_9CUCU</name>